<keyword evidence="2" id="KW-1185">Reference proteome</keyword>
<dbReference type="AlphaFoldDB" id="G9WR73"/>
<dbReference type="EMBL" id="AFZD01000002">
    <property type="protein sequence ID" value="EHL14409.1"/>
    <property type="molecule type" value="Genomic_DNA"/>
</dbReference>
<accession>G9WR73</accession>
<sequence>MIDKKVYDLDYIRELQARYKTDPGLLERVLYAFGLLEALVKVGMKFTFKGGTSLMLLLDHPIRLSTDIDIIVDPGTDVESYIEQAGTIFPFLRKEEDIRKGRNNIEKRHFKFIYYSPVRQKEFYILLDIVFMESPYDQIVTKPIRNDLLVTAPEDLVVTMPTLECILGDKLTAFAPHTTGVPLAKNKELEIAKQMFDVATLAERMQDHKQFRATYDRAVVEELAFRGLELRKEEVLKDTIRACISIISRGEYDKEDYVEYLKGVRSLTDHILGNKFTPEIAAEKACSVMCLAAGALTQTDYPKVADAAGYAKERLAGDQYKRLAYIRKRNLEAYGYLVEATRMLEGV</sequence>
<evidence type="ECO:0000313" key="2">
    <source>
        <dbReference type="Proteomes" id="UP000003527"/>
    </source>
</evidence>
<name>G9WR73_9FIRM</name>
<protein>
    <recommendedName>
        <fullName evidence="3">Nucleotidyl transferase AbiEii/AbiGii toxin family protein</fullName>
    </recommendedName>
</protein>
<dbReference type="Pfam" id="PF08843">
    <property type="entry name" value="AbiEii"/>
    <property type="match status" value="1"/>
</dbReference>
<dbReference type="Gene3D" id="3.10.450.620">
    <property type="entry name" value="JHP933, nucleotidyltransferase-like core domain"/>
    <property type="match status" value="1"/>
</dbReference>
<gene>
    <name evidence="1" type="ORF">HMPREF9624_01589</name>
</gene>
<organism evidence="1 2">
    <name type="scientific">Oribacterium asaccharolyticum ACB7</name>
    <dbReference type="NCBI Taxonomy" id="796944"/>
    <lineage>
        <taxon>Bacteria</taxon>
        <taxon>Bacillati</taxon>
        <taxon>Bacillota</taxon>
        <taxon>Clostridia</taxon>
        <taxon>Lachnospirales</taxon>
        <taxon>Lachnospiraceae</taxon>
        <taxon>Oribacterium</taxon>
    </lineage>
</organism>
<comment type="caution">
    <text evidence="1">The sequence shown here is derived from an EMBL/GenBank/DDBJ whole genome shotgun (WGS) entry which is preliminary data.</text>
</comment>
<evidence type="ECO:0000313" key="1">
    <source>
        <dbReference type="EMBL" id="EHL14409.1"/>
    </source>
</evidence>
<proteinExistence type="predicted"/>
<dbReference type="PATRIC" id="fig|796944.3.peg.89"/>
<dbReference type="RefSeq" id="WP_009537341.1">
    <property type="nucleotide sequence ID" value="NZ_JH414506.1"/>
</dbReference>
<dbReference type="InterPro" id="IPR014942">
    <property type="entry name" value="AbiEii"/>
</dbReference>
<evidence type="ECO:0008006" key="3">
    <source>
        <dbReference type="Google" id="ProtNLM"/>
    </source>
</evidence>
<dbReference type="Proteomes" id="UP000003527">
    <property type="component" value="Unassembled WGS sequence"/>
</dbReference>
<reference evidence="1 2" key="1">
    <citation type="submission" date="2011-08" db="EMBL/GenBank/DDBJ databases">
        <title>The Genome Sequence of Oribacterium sp. ACB7.</title>
        <authorList>
            <consortium name="The Broad Institute Genome Sequencing Platform"/>
            <person name="Earl A."/>
            <person name="Ward D."/>
            <person name="Feldgarden M."/>
            <person name="Gevers D."/>
            <person name="Sizova M."/>
            <person name="Hazen A."/>
            <person name="Epstein S."/>
            <person name="Young S.K."/>
            <person name="Zeng Q."/>
            <person name="Gargeya S."/>
            <person name="Fitzgerald M."/>
            <person name="Haas B."/>
            <person name="Abouelleil A."/>
            <person name="Alvarado L."/>
            <person name="Arachchi H.M."/>
            <person name="Berlin A."/>
            <person name="Brown A."/>
            <person name="Chapman S.B."/>
            <person name="Chen Z."/>
            <person name="Dunbar C."/>
            <person name="Freedman E."/>
            <person name="Gearin G."/>
            <person name="Gellesch M."/>
            <person name="Goldberg J."/>
            <person name="Griggs A."/>
            <person name="Gujja S."/>
            <person name="Heiman D."/>
            <person name="Howarth C."/>
            <person name="Larson L."/>
            <person name="Lui A."/>
            <person name="MacDonald P.J.P."/>
            <person name="Montmayeur A."/>
            <person name="Murphy C."/>
            <person name="Neiman D."/>
            <person name="Pearson M."/>
            <person name="Priest M."/>
            <person name="Roberts A."/>
            <person name="Saif S."/>
            <person name="Shea T."/>
            <person name="Shenoy N."/>
            <person name="Sisk P."/>
            <person name="Stolte C."/>
            <person name="Sykes S."/>
            <person name="Wortman J."/>
            <person name="Nusbaum C."/>
            <person name="Birren B."/>
        </authorList>
    </citation>
    <scope>NUCLEOTIDE SEQUENCE [LARGE SCALE GENOMIC DNA]</scope>
    <source>
        <strain evidence="1 2">ACB7</strain>
    </source>
</reference>
<dbReference type="HOGENOM" id="CLU_048233_0_0_9"/>